<dbReference type="EMBL" id="CAJHNH020000902">
    <property type="protein sequence ID" value="CAG5120474.1"/>
    <property type="molecule type" value="Genomic_DNA"/>
</dbReference>
<evidence type="ECO:0000256" key="3">
    <source>
        <dbReference type="PROSITE-ProRule" id="PRU00175"/>
    </source>
</evidence>
<evidence type="ECO:0000256" key="1">
    <source>
        <dbReference type="ARBA" id="ARBA00022771"/>
    </source>
</evidence>
<name>A0A8S3YU22_9EUPU</name>
<feature type="domain" description="RING-type" evidence="5">
    <location>
        <begin position="128"/>
        <end position="170"/>
    </location>
</feature>
<feature type="region of interest" description="Disordered" evidence="4">
    <location>
        <begin position="60"/>
        <end position="80"/>
    </location>
</feature>
<evidence type="ECO:0000313" key="6">
    <source>
        <dbReference type="EMBL" id="CAG5120474.1"/>
    </source>
</evidence>
<dbReference type="InterPro" id="IPR042862">
    <property type="entry name" value="RNF32"/>
</dbReference>
<dbReference type="Gene3D" id="3.30.40.10">
    <property type="entry name" value="Zinc/RING finger domain, C3HC4 (zinc finger)"/>
    <property type="match status" value="2"/>
</dbReference>
<protein>
    <recommendedName>
        <fullName evidence="5">RING-type domain-containing protein</fullName>
    </recommendedName>
</protein>
<comment type="caution">
    <text evidence="6">The sequence shown here is derived from an EMBL/GenBank/DDBJ whole genome shotgun (WGS) entry which is preliminary data.</text>
</comment>
<dbReference type="SUPFAM" id="SSF57850">
    <property type="entry name" value="RING/U-box"/>
    <property type="match status" value="2"/>
</dbReference>
<proteinExistence type="predicted"/>
<evidence type="ECO:0000313" key="7">
    <source>
        <dbReference type="Proteomes" id="UP000678393"/>
    </source>
</evidence>
<feature type="compositionally biased region" description="Basic and acidic residues" evidence="4">
    <location>
        <begin position="60"/>
        <end position="77"/>
    </location>
</feature>
<keyword evidence="1 3" id="KW-0479">Metal-binding</keyword>
<dbReference type="OrthoDB" id="8062037at2759"/>
<gene>
    <name evidence="6" type="ORF">CUNI_LOCUS6032</name>
</gene>
<dbReference type="CDD" id="cd16677">
    <property type="entry name" value="RING-H2_RNF32_rpt1"/>
    <property type="match status" value="1"/>
</dbReference>
<evidence type="ECO:0000256" key="2">
    <source>
        <dbReference type="ARBA" id="ARBA00022833"/>
    </source>
</evidence>
<dbReference type="PROSITE" id="PS50096">
    <property type="entry name" value="IQ"/>
    <property type="match status" value="1"/>
</dbReference>
<sequence>MSKRCTGRPLQVTGSSSVILTAVALQDHWSRSLSLGPVFGPKKVGLGPAARAKQHREVKSLIDTGRHKDKSQNKKQEEEEYVLDPKPPPMTLAQKYGLVYAPQPLLSEQDWAHVKARSNQRDDSKEPCVICKEDFGVHEQVLLSCTHVFHRACLQSLERFTGRKTCPMCRHQEYQTRVIHEGAHVYKHKCATRIQSLWRGYVVRCWYRQLRETVAPKDPKLRKKFYEEKLSAIVDRMVKSLDVNITEFIQEIDSSVQRSREIFNQWDAVHTSISIDQWYSIQLKAVERGETECPICLTELWLPTSCCNGKLATPDLPTCIKRTQNPSQRKPDNCKPTEQLTNQTTGHCTISPQKGINPGFEDQQMRVTDGTICNSSNSATSKSDDKEQKTCLRSTVLLSCTHVFHSTCLATLEDIAMQDIKNTCPVCRAHYQKKVLDF</sequence>
<dbReference type="PROSITE" id="PS50089">
    <property type="entry name" value="ZF_RING_2"/>
    <property type="match status" value="2"/>
</dbReference>
<dbReference type="PANTHER" id="PTHR14991:SF0">
    <property type="entry name" value="RING FINGER PROTEIN 32"/>
    <property type="match status" value="1"/>
</dbReference>
<feature type="domain" description="RING-type" evidence="5">
    <location>
        <begin position="372"/>
        <end position="428"/>
    </location>
</feature>
<dbReference type="Pfam" id="PF00612">
    <property type="entry name" value="IQ"/>
    <property type="match status" value="1"/>
</dbReference>
<dbReference type="SMART" id="SM00184">
    <property type="entry name" value="RING"/>
    <property type="match status" value="2"/>
</dbReference>
<keyword evidence="2" id="KW-0862">Zinc</keyword>
<accession>A0A8S3YU22</accession>
<dbReference type="Pfam" id="PF13639">
    <property type="entry name" value="zf-RING_2"/>
    <property type="match status" value="1"/>
</dbReference>
<dbReference type="InterPro" id="IPR000048">
    <property type="entry name" value="IQ_motif_EF-hand-BS"/>
</dbReference>
<dbReference type="CDD" id="cd23767">
    <property type="entry name" value="IQCD"/>
    <property type="match status" value="1"/>
</dbReference>
<evidence type="ECO:0000256" key="4">
    <source>
        <dbReference type="SAM" id="MobiDB-lite"/>
    </source>
</evidence>
<dbReference type="GO" id="GO:0008270">
    <property type="term" value="F:zinc ion binding"/>
    <property type="evidence" value="ECO:0007669"/>
    <property type="project" value="UniProtKB-KW"/>
</dbReference>
<dbReference type="Proteomes" id="UP000678393">
    <property type="component" value="Unassembled WGS sequence"/>
</dbReference>
<evidence type="ECO:0000259" key="5">
    <source>
        <dbReference type="PROSITE" id="PS50089"/>
    </source>
</evidence>
<dbReference type="SMART" id="SM00015">
    <property type="entry name" value="IQ"/>
    <property type="match status" value="1"/>
</dbReference>
<dbReference type="InterPro" id="IPR013083">
    <property type="entry name" value="Znf_RING/FYVE/PHD"/>
</dbReference>
<dbReference type="PANTHER" id="PTHR14991">
    <property type="entry name" value="RING FINGER PROTEIN 32"/>
    <property type="match status" value="1"/>
</dbReference>
<dbReference type="InterPro" id="IPR001841">
    <property type="entry name" value="Znf_RING"/>
</dbReference>
<organism evidence="6 7">
    <name type="scientific">Candidula unifasciata</name>
    <dbReference type="NCBI Taxonomy" id="100452"/>
    <lineage>
        <taxon>Eukaryota</taxon>
        <taxon>Metazoa</taxon>
        <taxon>Spiralia</taxon>
        <taxon>Lophotrochozoa</taxon>
        <taxon>Mollusca</taxon>
        <taxon>Gastropoda</taxon>
        <taxon>Heterobranchia</taxon>
        <taxon>Euthyneura</taxon>
        <taxon>Panpulmonata</taxon>
        <taxon>Eupulmonata</taxon>
        <taxon>Stylommatophora</taxon>
        <taxon>Helicina</taxon>
        <taxon>Helicoidea</taxon>
        <taxon>Geomitridae</taxon>
        <taxon>Candidula</taxon>
    </lineage>
</organism>
<dbReference type="AlphaFoldDB" id="A0A8S3YU22"/>
<keyword evidence="1 3" id="KW-0863">Zinc-finger</keyword>
<reference evidence="6" key="1">
    <citation type="submission" date="2021-04" db="EMBL/GenBank/DDBJ databases">
        <authorList>
            <consortium name="Molecular Ecology Group"/>
        </authorList>
    </citation>
    <scope>NUCLEOTIDE SEQUENCE</scope>
</reference>
<keyword evidence="7" id="KW-1185">Reference proteome</keyword>